<protein>
    <recommendedName>
        <fullName evidence="1">UDP-glucose 6-dehydrogenase</fullName>
    </recommendedName>
</protein>
<dbReference type="Pfam" id="PF00984">
    <property type="entry name" value="UDPG_MGDP_dh"/>
    <property type="match status" value="1"/>
</dbReference>
<dbReference type="EMBL" id="OB663597">
    <property type="protein sequence ID" value="CAD7231522.1"/>
    <property type="molecule type" value="Genomic_DNA"/>
</dbReference>
<dbReference type="Pfam" id="PF03721">
    <property type="entry name" value="UDPG_MGDP_dh_N"/>
    <property type="match status" value="1"/>
</dbReference>
<dbReference type="InterPro" id="IPR008927">
    <property type="entry name" value="6-PGluconate_DH-like_C_sf"/>
</dbReference>
<comment type="function">
    <text evidence="4">Involved in the biosynthesis of glycosaminoglycans; hyaluronan, chondroitin sulfate, and heparan sulfate.</text>
</comment>
<dbReference type="PIRSF" id="PIRSF000124">
    <property type="entry name" value="UDPglc_GDPman_dh"/>
    <property type="match status" value="1"/>
</dbReference>
<dbReference type="SUPFAM" id="SSF51735">
    <property type="entry name" value="NAD(P)-binding Rossmann-fold domains"/>
    <property type="match status" value="1"/>
</dbReference>
<dbReference type="InterPro" id="IPR028359">
    <property type="entry name" value="UDP_ManNAc/GlcNAc_DH"/>
</dbReference>
<dbReference type="SUPFAM" id="SSF52413">
    <property type="entry name" value="UDP-glucose/GDP-mannose dehydrogenase C-terminal domain"/>
    <property type="match status" value="1"/>
</dbReference>
<evidence type="ECO:0000256" key="3">
    <source>
        <dbReference type="ARBA" id="ARBA00023027"/>
    </source>
</evidence>
<reference evidence="5" key="1">
    <citation type="submission" date="2020-11" db="EMBL/GenBank/DDBJ databases">
        <authorList>
            <person name="Tran Van P."/>
        </authorList>
    </citation>
    <scope>NUCLEOTIDE SEQUENCE</scope>
</reference>
<dbReference type="Pfam" id="PF03720">
    <property type="entry name" value="UDPG_MGDP_dh_C"/>
    <property type="match status" value="1"/>
</dbReference>
<comment type="similarity">
    <text evidence="4">Belongs to the UDP-glucose/GDP-mannose dehydrogenase family.</text>
</comment>
<dbReference type="InterPro" id="IPR036220">
    <property type="entry name" value="UDP-Glc/GDP-Man_DH_C_sf"/>
</dbReference>
<evidence type="ECO:0000256" key="1">
    <source>
        <dbReference type="ARBA" id="ARBA00015132"/>
    </source>
</evidence>
<dbReference type="PANTHER" id="PTHR43491:SF1">
    <property type="entry name" value="UDP-N-ACETYL-D-MANNOSAMINE DEHYDROGENASE"/>
    <property type="match status" value="1"/>
</dbReference>
<dbReference type="Gene3D" id="3.40.50.720">
    <property type="entry name" value="NAD(P)-binding Rossmann-like Domain"/>
    <property type="match status" value="2"/>
</dbReference>
<dbReference type="GO" id="GO:0051287">
    <property type="term" value="F:NAD binding"/>
    <property type="evidence" value="ECO:0007669"/>
    <property type="project" value="InterPro"/>
</dbReference>
<dbReference type="PANTHER" id="PTHR43491">
    <property type="entry name" value="UDP-N-ACETYL-D-MANNOSAMINE DEHYDROGENASE"/>
    <property type="match status" value="1"/>
</dbReference>
<evidence type="ECO:0000256" key="2">
    <source>
        <dbReference type="ARBA" id="ARBA00023002"/>
    </source>
</evidence>
<accession>A0A7R8WM34</accession>
<dbReference type="InterPro" id="IPR014026">
    <property type="entry name" value="UDP-Glc/GDP-Man_DH_dimer"/>
</dbReference>
<evidence type="ECO:0000256" key="4">
    <source>
        <dbReference type="PIRNR" id="PIRNR000124"/>
    </source>
</evidence>
<dbReference type="InterPro" id="IPR036291">
    <property type="entry name" value="NAD(P)-bd_dom_sf"/>
</dbReference>
<name>A0A7R8WM34_9CRUS</name>
<dbReference type="InterPro" id="IPR014027">
    <property type="entry name" value="UDP-Glc/GDP-Man_DH_C"/>
</dbReference>
<dbReference type="GO" id="GO:0000271">
    <property type="term" value="P:polysaccharide biosynthetic process"/>
    <property type="evidence" value="ECO:0007669"/>
    <property type="project" value="InterPro"/>
</dbReference>
<keyword evidence="3" id="KW-0520">NAD</keyword>
<dbReference type="AlphaFoldDB" id="A0A7R8WM34"/>
<sequence>MPTPSLIDKIQNGTATVAVMGLGYVGLPLLVSYAAKGFSVIGYDIDAGKLRSLRNGKSYLEHINVDALVAACKEGRGALTDDPGELSAADAIILAVPTPLGKNREPDLSFIRHSLESIAPVLRKGQLVSLESTTYPGTTEEVVRPIVESSGLTVGEDVFVAYSPEREDPGNPHYHSTDIPKICSGLTPACLEVAVAVYEAVFKTVHPVASTAIAEMAKLLENTYRLINIALVNELKVVADGMGIDIFEVIRAAATKPFGFQAFWPGPGLGGHCIPIDPVYLSWRAREYGVDTRFIELADDVNRAMPNYVVRRIMEVLNEKGKAVNGSVILLLGLAYKENVGDLRESPALRIMTMLQAMGANVSYSDPHVPEIPTLRGHDLEGRSVSLDEELLSAQDAVVILAAHKAFDWPQIQQNSDVIVDTRGVFAPQPGRIVRA</sequence>
<gene>
    <name evidence="5" type="ORF">CTOB1V02_LOCUS9369</name>
</gene>
<organism evidence="5">
    <name type="scientific">Cyprideis torosa</name>
    <dbReference type="NCBI Taxonomy" id="163714"/>
    <lineage>
        <taxon>Eukaryota</taxon>
        <taxon>Metazoa</taxon>
        <taxon>Ecdysozoa</taxon>
        <taxon>Arthropoda</taxon>
        <taxon>Crustacea</taxon>
        <taxon>Oligostraca</taxon>
        <taxon>Ostracoda</taxon>
        <taxon>Podocopa</taxon>
        <taxon>Podocopida</taxon>
        <taxon>Cytherocopina</taxon>
        <taxon>Cytheroidea</taxon>
        <taxon>Cytherideidae</taxon>
        <taxon>Cyprideis</taxon>
    </lineage>
</organism>
<dbReference type="InterPro" id="IPR017476">
    <property type="entry name" value="UDP-Glc/GDP-Man"/>
</dbReference>
<proteinExistence type="inferred from homology"/>
<dbReference type="InterPro" id="IPR001732">
    <property type="entry name" value="UDP-Glc/GDP-Man_DH_N"/>
</dbReference>
<dbReference type="GO" id="GO:0016628">
    <property type="term" value="F:oxidoreductase activity, acting on the CH-CH group of donors, NAD or NADP as acceptor"/>
    <property type="evidence" value="ECO:0007669"/>
    <property type="project" value="InterPro"/>
</dbReference>
<dbReference type="NCBIfam" id="TIGR03026">
    <property type="entry name" value="NDP-sugDHase"/>
    <property type="match status" value="1"/>
</dbReference>
<dbReference type="OrthoDB" id="5059218at2759"/>
<dbReference type="GO" id="GO:0016616">
    <property type="term" value="F:oxidoreductase activity, acting on the CH-OH group of donors, NAD or NADP as acceptor"/>
    <property type="evidence" value="ECO:0007669"/>
    <property type="project" value="InterPro"/>
</dbReference>
<dbReference type="SMART" id="SM00984">
    <property type="entry name" value="UDPG_MGDP_dh_C"/>
    <property type="match status" value="1"/>
</dbReference>
<keyword evidence="2" id="KW-0560">Oxidoreductase</keyword>
<evidence type="ECO:0000313" key="5">
    <source>
        <dbReference type="EMBL" id="CAD7231522.1"/>
    </source>
</evidence>
<dbReference type="SUPFAM" id="SSF48179">
    <property type="entry name" value="6-phosphogluconate dehydrogenase C-terminal domain-like"/>
    <property type="match status" value="1"/>
</dbReference>
<dbReference type="PIRSF" id="PIRSF500136">
    <property type="entry name" value="UDP_ManNAc_DH"/>
    <property type="match status" value="1"/>
</dbReference>